<comment type="cofactor">
    <cofactor evidence="1">
        <name>Mg(2+)</name>
        <dbReference type="ChEBI" id="CHEBI:18420"/>
    </cofactor>
</comment>
<comment type="catalytic activity">
    <reaction evidence="12">
        <text>L-threonyl-[protein] + ATP = O-phospho-L-threonyl-[protein] + ADP + H(+)</text>
        <dbReference type="Rhea" id="RHEA:46608"/>
        <dbReference type="Rhea" id="RHEA-COMP:11060"/>
        <dbReference type="Rhea" id="RHEA-COMP:11605"/>
        <dbReference type="ChEBI" id="CHEBI:15378"/>
        <dbReference type="ChEBI" id="CHEBI:30013"/>
        <dbReference type="ChEBI" id="CHEBI:30616"/>
        <dbReference type="ChEBI" id="CHEBI:61977"/>
        <dbReference type="ChEBI" id="CHEBI:456216"/>
        <dbReference type="EC" id="2.7.11.1"/>
    </reaction>
</comment>
<keyword evidence="10 14" id="KW-0067">ATP-binding</keyword>
<dbReference type="GO" id="GO:0005524">
    <property type="term" value="F:ATP binding"/>
    <property type="evidence" value="ECO:0007669"/>
    <property type="project" value="UniProtKB-UniRule"/>
</dbReference>
<feature type="domain" description="EF-hand" evidence="17">
    <location>
        <begin position="219"/>
        <end position="254"/>
    </location>
</feature>
<feature type="domain" description="Protein kinase" evidence="16">
    <location>
        <begin position="1"/>
        <end position="252"/>
    </location>
</feature>
<evidence type="ECO:0000313" key="19">
    <source>
        <dbReference type="Proteomes" id="UP000649617"/>
    </source>
</evidence>
<protein>
    <recommendedName>
        <fullName evidence="2">non-specific serine/threonine protein kinase</fullName>
        <ecNumber evidence="2">2.7.11.1</ecNumber>
    </recommendedName>
</protein>
<keyword evidence="4" id="KW-0808">Transferase</keyword>
<accession>A0A812Y5R1</accession>
<feature type="binding site" evidence="14">
    <location>
        <position position="27"/>
    </location>
    <ligand>
        <name>ATP</name>
        <dbReference type="ChEBI" id="CHEBI:30616"/>
    </ligand>
</feature>
<dbReference type="GO" id="GO:0005509">
    <property type="term" value="F:calcium ion binding"/>
    <property type="evidence" value="ECO:0007669"/>
    <property type="project" value="InterPro"/>
</dbReference>
<dbReference type="PROSITE" id="PS50222">
    <property type="entry name" value="EF_HAND_2"/>
    <property type="match status" value="2"/>
</dbReference>
<dbReference type="SMART" id="SM00054">
    <property type="entry name" value="EFh"/>
    <property type="match status" value="2"/>
</dbReference>
<evidence type="ECO:0000313" key="18">
    <source>
        <dbReference type="EMBL" id="CAE7766908.1"/>
    </source>
</evidence>
<evidence type="ECO:0000256" key="5">
    <source>
        <dbReference type="ARBA" id="ARBA00022723"/>
    </source>
</evidence>
<dbReference type="Gene3D" id="1.10.238.10">
    <property type="entry name" value="EF-hand"/>
    <property type="match status" value="1"/>
</dbReference>
<dbReference type="PANTHER" id="PTHR24349">
    <property type="entry name" value="SERINE/THREONINE-PROTEIN KINASE"/>
    <property type="match status" value="1"/>
</dbReference>
<dbReference type="InterPro" id="IPR018247">
    <property type="entry name" value="EF_Hand_1_Ca_BS"/>
</dbReference>
<dbReference type="InterPro" id="IPR017441">
    <property type="entry name" value="Protein_kinase_ATP_BS"/>
</dbReference>
<dbReference type="PROSITE" id="PS50011">
    <property type="entry name" value="PROTEIN_KINASE_DOM"/>
    <property type="match status" value="1"/>
</dbReference>
<dbReference type="FunFam" id="3.30.200.20:FF:000315">
    <property type="entry name" value="Calcium-dependent protein kinase 3"/>
    <property type="match status" value="1"/>
</dbReference>
<evidence type="ECO:0000256" key="2">
    <source>
        <dbReference type="ARBA" id="ARBA00012513"/>
    </source>
</evidence>
<dbReference type="InterPro" id="IPR000719">
    <property type="entry name" value="Prot_kinase_dom"/>
</dbReference>
<evidence type="ECO:0000256" key="4">
    <source>
        <dbReference type="ARBA" id="ARBA00022679"/>
    </source>
</evidence>
<dbReference type="EMBL" id="CAJNIZ010047371">
    <property type="protein sequence ID" value="CAE7766908.1"/>
    <property type="molecule type" value="Genomic_DNA"/>
</dbReference>
<evidence type="ECO:0000259" key="16">
    <source>
        <dbReference type="PROSITE" id="PS50011"/>
    </source>
</evidence>
<feature type="non-terminal residue" evidence="18">
    <location>
        <position position="365"/>
    </location>
</feature>
<comment type="caution">
    <text evidence="18">The sequence shown here is derived from an EMBL/GenBank/DDBJ whole genome shotgun (WGS) entry which is preliminary data.</text>
</comment>
<dbReference type="InterPro" id="IPR011009">
    <property type="entry name" value="Kinase-like_dom_sf"/>
</dbReference>
<dbReference type="InterPro" id="IPR008271">
    <property type="entry name" value="Ser/Thr_kinase_AS"/>
</dbReference>
<evidence type="ECO:0000256" key="15">
    <source>
        <dbReference type="RuleBase" id="RU000304"/>
    </source>
</evidence>
<keyword evidence="9" id="KW-0106">Calcium</keyword>
<name>A0A812Y5R1_SYMPI</name>
<dbReference type="PROSITE" id="PS00108">
    <property type="entry name" value="PROTEIN_KINASE_ST"/>
    <property type="match status" value="1"/>
</dbReference>
<dbReference type="InterPro" id="IPR011992">
    <property type="entry name" value="EF-hand-dom_pair"/>
</dbReference>
<dbReference type="Pfam" id="PF13202">
    <property type="entry name" value="EF-hand_5"/>
    <property type="match status" value="2"/>
</dbReference>
<proteinExistence type="inferred from homology"/>
<keyword evidence="3 15" id="KW-0723">Serine/threonine-protein kinase</keyword>
<evidence type="ECO:0000256" key="6">
    <source>
        <dbReference type="ARBA" id="ARBA00022737"/>
    </source>
</evidence>
<dbReference type="Pfam" id="PF00069">
    <property type="entry name" value="Pkinase"/>
    <property type="match status" value="1"/>
</dbReference>
<evidence type="ECO:0000256" key="11">
    <source>
        <dbReference type="ARBA" id="ARBA00024334"/>
    </source>
</evidence>
<evidence type="ECO:0000256" key="13">
    <source>
        <dbReference type="ARBA" id="ARBA00048679"/>
    </source>
</evidence>
<dbReference type="GO" id="GO:0004674">
    <property type="term" value="F:protein serine/threonine kinase activity"/>
    <property type="evidence" value="ECO:0007669"/>
    <property type="project" value="UniProtKB-KW"/>
</dbReference>
<keyword evidence="6" id="KW-0677">Repeat</keyword>
<dbReference type="Gene3D" id="1.10.510.10">
    <property type="entry name" value="Transferase(Phosphotransferase) domain 1"/>
    <property type="match status" value="1"/>
</dbReference>
<dbReference type="SMART" id="SM00220">
    <property type="entry name" value="S_TKc"/>
    <property type="match status" value="1"/>
</dbReference>
<comment type="catalytic activity">
    <reaction evidence="13">
        <text>L-seryl-[protein] + ATP = O-phospho-L-seryl-[protein] + ADP + H(+)</text>
        <dbReference type="Rhea" id="RHEA:17989"/>
        <dbReference type="Rhea" id="RHEA-COMP:9863"/>
        <dbReference type="Rhea" id="RHEA-COMP:11604"/>
        <dbReference type="ChEBI" id="CHEBI:15378"/>
        <dbReference type="ChEBI" id="CHEBI:29999"/>
        <dbReference type="ChEBI" id="CHEBI:30616"/>
        <dbReference type="ChEBI" id="CHEBI:83421"/>
        <dbReference type="ChEBI" id="CHEBI:456216"/>
        <dbReference type="EC" id="2.7.11.1"/>
    </reaction>
</comment>
<dbReference type="PROSITE" id="PS00018">
    <property type="entry name" value="EF_HAND_1"/>
    <property type="match status" value="2"/>
</dbReference>
<dbReference type="SUPFAM" id="SSF56112">
    <property type="entry name" value="Protein kinase-like (PK-like)"/>
    <property type="match status" value="1"/>
</dbReference>
<dbReference type="OrthoDB" id="4062651at2759"/>
<keyword evidence="8" id="KW-0418">Kinase</keyword>
<dbReference type="InterPro" id="IPR050205">
    <property type="entry name" value="CDPK_Ser/Thr_kinases"/>
</dbReference>
<keyword evidence="7 14" id="KW-0547">Nucleotide-binding</keyword>
<evidence type="ECO:0000256" key="12">
    <source>
        <dbReference type="ARBA" id="ARBA00047899"/>
    </source>
</evidence>
<dbReference type="InterPro" id="IPR002048">
    <property type="entry name" value="EF_hand_dom"/>
</dbReference>
<evidence type="ECO:0000256" key="1">
    <source>
        <dbReference type="ARBA" id="ARBA00001946"/>
    </source>
</evidence>
<organism evidence="18 19">
    <name type="scientific">Symbiodinium pilosum</name>
    <name type="common">Dinoflagellate</name>
    <dbReference type="NCBI Taxonomy" id="2952"/>
    <lineage>
        <taxon>Eukaryota</taxon>
        <taxon>Sar</taxon>
        <taxon>Alveolata</taxon>
        <taxon>Dinophyceae</taxon>
        <taxon>Suessiales</taxon>
        <taxon>Symbiodiniaceae</taxon>
        <taxon>Symbiodinium</taxon>
    </lineage>
</organism>
<evidence type="ECO:0000259" key="17">
    <source>
        <dbReference type="PROSITE" id="PS50222"/>
    </source>
</evidence>
<evidence type="ECO:0000256" key="7">
    <source>
        <dbReference type="ARBA" id="ARBA00022741"/>
    </source>
</evidence>
<evidence type="ECO:0000256" key="3">
    <source>
        <dbReference type="ARBA" id="ARBA00022527"/>
    </source>
</evidence>
<evidence type="ECO:0000256" key="8">
    <source>
        <dbReference type="ARBA" id="ARBA00022777"/>
    </source>
</evidence>
<keyword evidence="19" id="KW-1185">Reference proteome</keyword>
<keyword evidence="5" id="KW-0479">Metal-binding</keyword>
<evidence type="ECO:0000256" key="9">
    <source>
        <dbReference type="ARBA" id="ARBA00022837"/>
    </source>
</evidence>
<dbReference type="AlphaFoldDB" id="A0A812Y5R1"/>
<dbReference type="EC" id="2.7.11.1" evidence="2"/>
<dbReference type="Proteomes" id="UP000649617">
    <property type="component" value="Unassembled WGS sequence"/>
</dbReference>
<dbReference type="CDD" id="cd00051">
    <property type="entry name" value="EFh"/>
    <property type="match status" value="1"/>
</dbReference>
<feature type="domain" description="EF-hand" evidence="17">
    <location>
        <begin position="297"/>
        <end position="332"/>
    </location>
</feature>
<sequence length="365" mass="41146">DKELGKGAFGIVRLARVRITGARRAIKTISKEMMKEQAGSLKMEIEIMKMLDHPGVVMLFEIFEDDDVHLSMELCPGGCLTDRIKAAPNRQLPQKELPIAMRQILGAVNYLHELSIVHRDLKSDNILLKIGPTEVLRRTSLKVSDFGLSRIVEEGEYLSSMGGTPSHMAPEVFERYYNHKCDLWSCGVMMFYLIVGELPFKNEEEVKKGRLYETNGWQMAKLLKRELFISLDADKDGKISAQDLKKAGGEALGLGDNPVSSIQVKDAVADRFEMVSPSRPFRYTEFLAATVDPSCYMNSKLLKAVFNYFDRDRDGHISLSELSSGHLLGALSMEELHEIMTWCDENGNMQTQSCNSQPLRESQFP</sequence>
<dbReference type="PROSITE" id="PS00107">
    <property type="entry name" value="PROTEIN_KINASE_ATP"/>
    <property type="match status" value="1"/>
</dbReference>
<comment type="similarity">
    <text evidence="11">Belongs to the protein kinase superfamily. Ser/Thr protein kinase family. CDPK subfamily.</text>
</comment>
<evidence type="ECO:0000256" key="14">
    <source>
        <dbReference type="PROSITE-ProRule" id="PRU10141"/>
    </source>
</evidence>
<gene>
    <name evidence="18" type="primary">CPK2</name>
    <name evidence="18" type="ORF">SPIL2461_LOCUS22512</name>
</gene>
<dbReference type="SUPFAM" id="SSF47473">
    <property type="entry name" value="EF-hand"/>
    <property type="match status" value="1"/>
</dbReference>
<evidence type="ECO:0000256" key="10">
    <source>
        <dbReference type="ARBA" id="ARBA00022840"/>
    </source>
</evidence>
<reference evidence="18" key="1">
    <citation type="submission" date="2021-02" db="EMBL/GenBank/DDBJ databases">
        <authorList>
            <person name="Dougan E. K."/>
            <person name="Rhodes N."/>
            <person name="Thang M."/>
            <person name="Chan C."/>
        </authorList>
    </citation>
    <scope>NUCLEOTIDE SEQUENCE</scope>
</reference>